<feature type="region of interest" description="Disordered" evidence="1">
    <location>
        <begin position="1"/>
        <end position="73"/>
    </location>
</feature>
<reference evidence="3 4" key="1">
    <citation type="submission" date="2024-01" db="EMBL/GenBank/DDBJ databases">
        <title>Comparative genomics of Cryptococcus and Kwoniella reveals pathogenesis evolution and contrasting modes of karyotype evolution via chromosome fusion or intercentromeric recombination.</title>
        <authorList>
            <person name="Coelho M.A."/>
            <person name="David-Palma M."/>
            <person name="Shea T."/>
            <person name="Bowers K."/>
            <person name="McGinley-Smith S."/>
            <person name="Mohammad A.W."/>
            <person name="Gnirke A."/>
            <person name="Yurkov A.M."/>
            <person name="Nowrousian M."/>
            <person name="Sun S."/>
            <person name="Cuomo C.A."/>
            <person name="Heitman J."/>
        </authorList>
    </citation>
    <scope>NUCLEOTIDE SEQUENCE [LARGE SCALE GENOMIC DNA]</scope>
    <source>
        <strain evidence="3">CBS 11374</strain>
    </source>
</reference>
<keyword evidence="2" id="KW-1133">Transmembrane helix</keyword>
<organism evidence="3 4">
    <name type="scientific">Kwoniella shivajii</name>
    <dbReference type="NCBI Taxonomy" id="564305"/>
    <lineage>
        <taxon>Eukaryota</taxon>
        <taxon>Fungi</taxon>
        <taxon>Dikarya</taxon>
        <taxon>Basidiomycota</taxon>
        <taxon>Agaricomycotina</taxon>
        <taxon>Tremellomycetes</taxon>
        <taxon>Tremellales</taxon>
        <taxon>Cryptococcaceae</taxon>
        <taxon>Kwoniella</taxon>
    </lineage>
</organism>
<feature type="compositionally biased region" description="Basic and acidic residues" evidence="1">
    <location>
        <begin position="8"/>
        <end position="18"/>
    </location>
</feature>
<accession>A0ABZ1D445</accession>
<dbReference type="PANTHER" id="PTHR40467">
    <property type="match status" value="1"/>
</dbReference>
<protein>
    <submittedName>
        <fullName evidence="3">Uncharacterized protein</fullName>
    </submittedName>
</protein>
<evidence type="ECO:0000313" key="3">
    <source>
        <dbReference type="EMBL" id="WRT68578.1"/>
    </source>
</evidence>
<dbReference type="EMBL" id="CP141887">
    <property type="protein sequence ID" value="WRT68578.1"/>
    <property type="molecule type" value="Genomic_DNA"/>
</dbReference>
<feature type="transmembrane region" description="Helical" evidence="2">
    <location>
        <begin position="167"/>
        <end position="185"/>
    </location>
</feature>
<name>A0ABZ1D445_9TREE</name>
<evidence type="ECO:0000256" key="2">
    <source>
        <dbReference type="SAM" id="Phobius"/>
    </source>
</evidence>
<gene>
    <name evidence="3" type="ORF">IL334_005556</name>
</gene>
<dbReference type="InterPro" id="IPR039966">
    <property type="entry name" value="C553.12c"/>
</dbReference>
<dbReference type="RefSeq" id="XP_062793318.1">
    <property type="nucleotide sequence ID" value="XM_062937267.1"/>
</dbReference>
<dbReference type="PANTHER" id="PTHR40467:SF1">
    <property type="match status" value="1"/>
</dbReference>
<dbReference type="GeneID" id="87957687"/>
<evidence type="ECO:0000313" key="4">
    <source>
        <dbReference type="Proteomes" id="UP001329825"/>
    </source>
</evidence>
<sequence>MFTPLSKGSERAQDKLWDKTNSPHRKKARPPIPTTSTPSIPDPFPSLPTTTSKDVDGNGKSKGKGKGKSLGGELRAVTSNLAVGPRYKRKARRLSGVDLDTEENRLKWFFRVWIWVSMPFPVSDPYKDDPFPEIPSWPKRPKENSTYSEPDPSHQDGGKQDNLPLDVNFYFFLIWYFGFLGGHLSRRFPASWLRFLWFMTCLAIACFSLIAGQDDVASIQQRFSLRFSLDPQPL</sequence>
<evidence type="ECO:0000256" key="1">
    <source>
        <dbReference type="SAM" id="MobiDB-lite"/>
    </source>
</evidence>
<keyword evidence="4" id="KW-1185">Reference proteome</keyword>
<feature type="transmembrane region" description="Helical" evidence="2">
    <location>
        <begin position="191"/>
        <end position="212"/>
    </location>
</feature>
<dbReference type="Proteomes" id="UP001329825">
    <property type="component" value="Chromosome 7"/>
</dbReference>
<proteinExistence type="predicted"/>
<keyword evidence="2" id="KW-0812">Transmembrane</keyword>
<feature type="region of interest" description="Disordered" evidence="1">
    <location>
        <begin position="133"/>
        <end position="158"/>
    </location>
</feature>
<keyword evidence="2" id="KW-0472">Membrane</keyword>